<evidence type="ECO:0000313" key="4">
    <source>
        <dbReference type="Proteomes" id="UP000245998"/>
    </source>
</evidence>
<keyword evidence="1" id="KW-0472">Membrane</keyword>
<proteinExistence type="predicted"/>
<dbReference type="EMBL" id="QCZG01000001">
    <property type="protein sequence ID" value="PWA13582.1"/>
    <property type="molecule type" value="Genomic_DNA"/>
</dbReference>
<keyword evidence="4" id="KW-1185">Reference proteome</keyword>
<feature type="transmembrane region" description="Helical" evidence="1">
    <location>
        <begin position="50"/>
        <end position="74"/>
    </location>
</feature>
<dbReference type="Proteomes" id="UP000245998">
    <property type="component" value="Unassembled WGS sequence"/>
</dbReference>
<accession>A0A2U1K824</accession>
<comment type="caution">
    <text evidence="3">The sequence shown here is derived from an EMBL/GenBank/DDBJ whole genome shotgun (WGS) entry which is preliminary data.</text>
</comment>
<evidence type="ECO:0000259" key="2">
    <source>
        <dbReference type="Pfam" id="PF07670"/>
    </source>
</evidence>
<name>A0A2U1K824_9BACI</name>
<dbReference type="InterPro" id="IPR014226">
    <property type="entry name" value="Spore_IM_YlbJ"/>
</dbReference>
<feature type="transmembrane region" description="Helical" evidence="1">
    <location>
        <begin position="380"/>
        <end position="399"/>
    </location>
</feature>
<feature type="transmembrane region" description="Helical" evidence="1">
    <location>
        <begin position="219"/>
        <end position="240"/>
    </location>
</feature>
<feature type="transmembrane region" description="Helical" evidence="1">
    <location>
        <begin position="325"/>
        <end position="347"/>
    </location>
</feature>
<feature type="transmembrane region" description="Helical" evidence="1">
    <location>
        <begin position="292"/>
        <end position="318"/>
    </location>
</feature>
<dbReference type="InterPro" id="IPR011642">
    <property type="entry name" value="Gate_dom"/>
</dbReference>
<dbReference type="AlphaFoldDB" id="A0A2U1K824"/>
<keyword evidence="1" id="KW-1133">Transmembrane helix</keyword>
<feature type="transmembrane region" description="Helical" evidence="1">
    <location>
        <begin position="134"/>
        <end position="161"/>
    </location>
</feature>
<gene>
    <name evidence="3" type="primary">ylbJ</name>
    <name evidence="3" type="ORF">DCC39_00420</name>
</gene>
<reference evidence="3 4" key="1">
    <citation type="submission" date="2018-04" db="EMBL/GenBank/DDBJ databases">
        <title>Camelliibacillus theae gen. nov., sp. nov., isolated from Pu'er tea.</title>
        <authorList>
            <person name="Niu L."/>
        </authorList>
    </citation>
    <scope>NUCLEOTIDE SEQUENCE [LARGE SCALE GENOMIC DNA]</scope>
    <source>
        <strain evidence="3 4">T8</strain>
    </source>
</reference>
<evidence type="ECO:0000313" key="3">
    <source>
        <dbReference type="EMBL" id="PWA13582.1"/>
    </source>
</evidence>
<dbReference type="Pfam" id="PF07670">
    <property type="entry name" value="Gate"/>
    <property type="match status" value="1"/>
</dbReference>
<feature type="domain" description="Nucleoside transporter/FeoB GTPase Gate" evidence="2">
    <location>
        <begin position="46"/>
        <end position="139"/>
    </location>
</feature>
<sequence length="405" mass="45099">MNKRMGPKMKTLLYAIIITFIGFSIIISPNDSVSAALNGVKMWGEVVFPSLFPFFVISEIMIGIGIVNFVGILLEPFMRPLFRVPGAGGFVLAMGMASGFPAGAKFTARLRQEKQITAIEAERLSAFTNSSNPLFLSGAIAVGFFHNVALSLLIMTCHYLSNLFVGITMRFYGKREENSKTKRPHHTASLKLAFEQMHQKRLNDNRTLGRLLGDSVNSAIQTLLMVGGFIILFSVLNNVLSIINITDAIGTMIGVFFSIFTIPAELSPAFFAGLLEITNGAQQISETADVSLFYQVLLVSFILGFNGFSIQAQAATFLAQADIRFWPFFIGRVLHGTYAMVFTAILWKPLYAAHHDSNPPVISWINQQESINMFINLWEIFVKYGSFITLFSIFFFIIYQLKIIK</sequence>
<feature type="transmembrane region" description="Helical" evidence="1">
    <location>
        <begin position="252"/>
        <end position="272"/>
    </location>
</feature>
<protein>
    <submittedName>
        <fullName evidence="3">Sporulation integral membrane protein YlbJ</fullName>
    </submittedName>
</protein>
<organism evidence="3 4">
    <name type="scientific">Pueribacillus theae</name>
    <dbReference type="NCBI Taxonomy" id="2171751"/>
    <lineage>
        <taxon>Bacteria</taxon>
        <taxon>Bacillati</taxon>
        <taxon>Bacillota</taxon>
        <taxon>Bacilli</taxon>
        <taxon>Bacillales</taxon>
        <taxon>Bacillaceae</taxon>
        <taxon>Pueribacillus</taxon>
    </lineage>
</organism>
<keyword evidence="1" id="KW-0812">Transmembrane</keyword>
<feature type="transmembrane region" description="Helical" evidence="1">
    <location>
        <begin position="12"/>
        <end position="30"/>
    </location>
</feature>
<dbReference type="OrthoDB" id="1645614at2"/>
<evidence type="ECO:0000256" key="1">
    <source>
        <dbReference type="SAM" id="Phobius"/>
    </source>
</evidence>
<dbReference type="NCBIfam" id="TIGR02871">
    <property type="entry name" value="spore_ylbJ"/>
    <property type="match status" value="1"/>
</dbReference>